<name>A0A6A6XDF5_9PLEO</name>
<keyword evidence="3" id="KW-1185">Reference proteome</keyword>
<keyword evidence="1" id="KW-1133">Transmembrane helix</keyword>
<sequence length="304" mass="33826">MVIRSPRFVPIVTVIYAIVLSTIVVSAVISSRRISPPKGDSTKDLAIGDSSASQDLYGIGVRIGFYLQAAAGSINAFRPLRLPAGGTPIIFSSAVFVAILASWNKLAVDQKISPAETIVIFNILGSNVTAIVTSIFQNEIRGDAIDLFLFNFMFLWQLAVMLWFWTIEQYRLPCLNTNGYTWLIVRVKIDGWYRKFMIVNSVLGTFMFCCFSLNLNGLQTWNNDEYDRLKCILRVASIVSWVLLPIFVATAELTIVQNRLKGHGDISTPGQLIPLVAGVTSLVDAFSYLCRPQKRGDTKRNFVL</sequence>
<keyword evidence="1" id="KW-0812">Transmembrane</keyword>
<reference evidence="2" key="1">
    <citation type="journal article" date="2020" name="Stud. Mycol.">
        <title>101 Dothideomycetes genomes: a test case for predicting lifestyles and emergence of pathogens.</title>
        <authorList>
            <person name="Haridas S."/>
            <person name="Albert R."/>
            <person name="Binder M."/>
            <person name="Bloem J."/>
            <person name="Labutti K."/>
            <person name="Salamov A."/>
            <person name="Andreopoulos B."/>
            <person name="Baker S."/>
            <person name="Barry K."/>
            <person name="Bills G."/>
            <person name="Bluhm B."/>
            <person name="Cannon C."/>
            <person name="Castanera R."/>
            <person name="Culley D."/>
            <person name="Daum C."/>
            <person name="Ezra D."/>
            <person name="Gonzalez J."/>
            <person name="Henrissat B."/>
            <person name="Kuo A."/>
            <person name="Liang C."/>
            <person name="Lipzen A."/>
            <person name="Lutzoni F."/>
            <person name="Magnuson J."/>
            <person name="Mondo S."/>
            <person name="Nolan M."/>
            <person name="Ohm R."/>
            <person name="Pangilinan J."/>
            <person name="Park H.-J."/>
            <person name="Ramirez L."/>
            <person name="Alfaro M."/>
            <person name="Sun H."/>
            <person name="Tritt A."/>
            <person name="Yoshinaga Y."/>
            <person name="Zwiers L.-H."/>
            <person name="Turgeon B."/>
            <person name="Goodwin S."/>
            <person name="Spatafora J."/>
            <person name="Crous P."/>
            <person name="Grigoriev I."/>
        </authorList>
    </citation>
    <scope>NUCLEOTIDE SEQUENCE</scope>
    <source>
        <strain evidence="2">CBS 109.77</strain>
    </source>
</reference>
<dbReference type="Proteomes" id="UP000799757">
    <property type="component" value="Unassembled WGS sequence"/>
</dbReference>
<feature type="transmembrane region" description="Helical" evidence="1">
    <location>
        <begin position="89"/>
        <end position="106"/>
    </location>
</feature>
<proteinExistence type="predicted"/>
<protein>
    <submittedName>
        <fullName evidence="2">Uncharacterized protein</fullName>
    </submittedName>
</protein>
<accession>A0A6A6XDF5</accession>
<feature type="transmembrane region" description="Helical" evidence="1">
    <location>
        <begin position="196"/>
        <end position="219"/>
    </location>
</feature>
<feature type="transmembrane region" description="Helical" evidence="1">
    <location>
        <begin position="271"/>
        <end position="290"/>
    </location>
</feature>
<dbReference type="AlphaFoldDB" id="A0A6A6XDF5"/>
<evidence type="ECO:0000313" key="3">
    <source>
        <dbReference type="Proteomes" id="UP000799757"/>
    </source>
</evidence>
<organism evidence="2 3">
    <name type="scientific">Melanomma pulvis-pyrius CBS 109.77</name>
    <dbReference type="NCBI Taxonomy" id="1314802"/>
    <lineage>
        <taxon>Eukaryota</taxon>
        <taxon>Fungi</taxon>
        <taxon>Dikarya</taxon>
        <taxon>Ascomycota</taxon>
        <taxon>Pezizomycotina</taxon>
        <taxon>Dothideomycetes</taxon>
        <taxon>Pleosporomycetidae</taxon>
        <taxon>Pleosporales</taxon>
        <taxon>Melanommataceae</taxon>
        <taxon>Melanomma</taxon>
    </lineage>
</organism>
<evidence type="ECO:0000256" key="1">
    <source>
        <dbReference type="SAM" id="Phobius"/>
    </source>
</evidence>
<feature type="transmembrane region" description="Helical" evidence="1">
    <location>
        <begin position="231"/>
        <end position="251"/>
    </location>
</feature>
<evidence type="ECO:0000313" key="2">
    <source>
        <dbReference type="EMBL" id="KAF2794331.1"/>
    </source>
</evidence>
<feature type="transmembrane region" description="Helical" evidence="1">
    <location>
        <begin position="7"/>
        <end position="29"/>
    </location>
</feature>
<feature type="transmembrane region" description="Helical" evidence="1">
    <location>
        <begin position="118"/>
        <end position="136"/>
    </location>
</feature>
<dbReference type="OrthoDB" id="3945378at2759"/>
<gene>
    <name evidence="2" type="ORF">K505DRAFT_242405</name>
</gene>
<dbReference type="EMBL" id="MU001895">
    <property type="protein sequence ID" value="KAF2794331.1"/>
    <property type="molecule type" value="Genomic_DNA"/>
</dbReference>
<keyword evidence="1" id="KW-0472">Membrane</keyword>
<feature type="transmembrane region" description="Helical" evidence="1">
    <location>
        <begin position="56"/>
        <end position="77"/>
    </location>
</feature>
<feature type="transmembrane region" description="Helical" evidence="1">
    <location>
        <begin position="148"/>
        <end position="167"/>
    </location>
</feature>